<evidence type="ECO:0000256" key="3">
    <source>
        <dbReference type="SAM" id="MobiDB-lite"/>
    </source>
</evidence>
<keyword evidence="1 2" id="KW-0238">DNA-binding</keyword>
<feature type="compositionally biased region" description="Polar residues" evidence="3">
    <location>
        <begin position="31"/>
        <end position="42"/>
    </location>
</feature>
<evidence type="ECO:0000256" key="1">
    <source>
        <dbReference type="ARBA" id="ARBA00023125"/>
    </source>
</evidence>
<dbReference type="GO" id="GO:0005634">
    <property type="term" value="C:nucleus"/>
    <property type="evidence" value="ECO:0007669"/>
    <property type="project" value="UniProtKB-UniRule"/>
</dbReference>
<feature type="domain" description="HMG box" evidence="4">
    <location>
        <begin position="724"/>
        <end position="798"/>
    </location>
</feature>
<feature type="domain" description="HMG box" evidence="4">
    <location>
        <begin position="400"/>
        <end position="471"/>
    </location>
</feature>
<dbReference type="PANTHER" id="PTHR48112:SF22">
    <property type="entry name" value="MITOCHONDRIAL TRANSCRIPTION FACTOR A, ISOFORM B"/>
    <property type="match status" value="1"/>
</dbReference>
<feature type="non-terminal residue" evidence="5">
    <location>
        <position position="1"/>
    </location>
</feature>
<evidence type="ECO:0000259" key="4">
    <source>
        <dbReference type="PROSITE" id="PS50118"/>
    </source>
</evidence>
<feature type="compositionally biased region" description="Polar residues" evidence="3">
    <location>
        <begin position="503"/>
        <end position="518"/>
    </location>
</feature>
<dbReference type="AlphaFoldDB" id="A0A9W8B998"/>
<feature type="compositionally biased region" description="Gly residues" evidence="3">
    <location>
        <begin position="837"/>
        <end position="849"/>
    </location>
</feature>
<keyword evidence="2" id="KW-0539">Nucleus</keyword>
<feature type="compositionally biased region" description="Low complexity" evidence="3">
    <location>
        <begin position="817"/>
        <end position="836"/>
    </location>
</feature>
<evidence type="ECO:0000313" key="5">
    <source>
        <dbReference type="EMBL" id="KAJ2000580.1"/>
    </source>
</evidence>
<dbReference type="CDD" id="cd00084">
    <property type="entry name" value="HMG-box_SF"/>
    <property type="match status" value="1"/>
</dbReference>
<dbReference type="SUPFAM" id="SSF47095">
    <property type="entry name" value="HMG-box"/>
    <property type="match status" value="2"/>
</dbReference>
<reference evidence="5" key="1">
    <citation type="submission" date="2022-07" db="EMBL/GenBank/DDBJ databases">
        <title>Phylogenomic reconstructions and comparative analyses of Kickxellomycotina fungi.</title>
        <authorList>
            <person name="Reynolds N.K."/>
            <person name="Stajich J.E."/>
            <person name="Barry K."/>
            <person name="Grigoriev I.V."/>
            <person name="Crous P."/>
            <person name="Smith M.E."/>
        </authorList>
    </citation>
    <scope>NUCLEOTIDE SEQUENCE</scope>
    <source>
        <strain evidence="5">IMI 214461</strain>
    </source>
</reference>
<feature type="compositionally biased region" description="Basic and acidic residues" evidence="3">
    <location>
        <begin position="796"/>
        <end position="807"/>
    </location>
</feature>
<feature type="compositionally biased region" description="Low complexity" evidence="3">
    <location>
        <begin position="379"/>
        <end position="391"/>
    </location>
</feature>
<dbReference type="GO" id="GO:0006357">
    <property type="term" value="P:regulation of transcription by RNA polymerase II"/>
    <property type="evidence" value="ECO:0007669"/>
    <property type="project" value="TreeGrafter"/>
</dbReference>
<organism evidence="5 6">
    <name type="scientific">Coemansia thaxteri</name>
    <dbReference type="NCBI Taxonomy" id="2663907"/>
    <lineage>
        <taxon>Eukaryota</taxon>
        <taxon>Fungi</taxon>
        <taxon>Fungi incertae sedis</taxon>
        <taxon>Zoopagomycota</taxon>
        <taxon>Kickxellomycotina</taxon>
        <taxon>Kickxellomycetes</taxon>
        <taxon>Kickxellales</taxon>
        <taxon>Kickxellaceae</taxon>
        <taxon>Coemansia</taxon>
    </lineage>
</organism>
<keyword evidence="6" id="KW-1185">Reference proteome</keyword>
<feature type="DNA-binding region" description="HMG box" evidence="2">
    <location>
        <begin position="724"/>
        <end position="798"/>
    </location>
</feature>
<dbReference type="PANTHER" id="PTHR48112">
    <property type="entry name" value="HIGH MOBILITY GROUP PROTEIN DSP1"/>
    <property type="match status" value="1"/>
</dbReference>
<evidence type="ECO:0000256" key="2">
    <source>
        <dbReference type="PROSITE-ProRule" id="PRU00267"/>
    </source>
</evidence>
<feature type="DNA-binding region" description="HMG box" evidence="2">
    <location>
        <begin position="400"/>
        <end position="471"/>
    </location>
</feature>
<dbReference type="InterPro" id="IPR009071">
    <property type="entry name" value="HMG_box_dom"/>
</dbReference>
<dbReference type="InterPro" id="IPR050342">
    <property type="entry name" value="HMGB"/>
</dbReference>
<gene>
    <name evidence="5" type="ORF">H4R26_004552</name>
</gene>
<feature type="region of interest" description="Disordered" evidence="3">
    <location>
        <begin position="796"/>
        <end position="849"/>
    </location>
</feature>
<comment type="caution">
    <text evidence="5">The sequence shown here is derived from an EMBL/GenBank/DDBJ whole genome shotgun (WGS) entry which is preliminary data.</text>
</comment>
<protein>
    <recommendedName>
        <fullName evidence="4">HMG box domain-containing protein</fullName>
    </recommendedName>
</protein>
<name>A0A9W8B998_9FUNG</name>
<dbReference type="PROSITE" id="PS50118">
    <property type="entry name" value="HMG_BOX_2"/>
    <property type="match status" value="2"/>
</dbReference>
<dbReference type="Pfam" id="PF09011">
    <property type="entry name" value="HMG_box_2"/>
    <property type="match status" value="2"/>
</dbReference>
<dbReference type="GO" id="GO:0003677">
    <property type="term" value="F:DNA binding"/>
    <property type="evidence" value="ECO:0007669"/>
    <property type="project" value="UniProtKB-UniRule"/>
</dbReference>
<accession>A0A9W8B998</accession>
<dbReference type="InterPro" id="IPR036910">
    <property type="entry name" value="HMG_box_dom_sf"/>
</dbReference>
<dbReference type="Gene3D" id="1.10.30.10">
    <property type="entry name" value="High mobility group box domain"/>
    <property type="match status" value="2"/>
</dbReference>
<dbReference type="EMBL" id="JANBQF010000512">
    <property type="protein sequence ID" value="KAJ2000580.1"/>
    <property type="molecule type" value="Genomic_DNA"/>
</dbReference>
<proteinExistence type="predicted"/>
<feature type="region of interest" description="Disordered" evidence="3">
    <location>
        <begin position="1"/>
        <end position="46"/>
    </location>
</feature>
<feature type="compositionally biased region" description="Low complexity" evidence="3">
    <location>
        <begin position="329"/>
        <end position="342"/>
    </location>
</feature>
<dbReference type="OrthoDB" id="1919336at2759"/>
<feature type="region of interest" description="Disordered" evidence="3">
    <location>
        <begin position="312"/>
        <end position="397"/>
    </location>
</feature>
<feature type="region of interest" description="Disordered" evidence="3">
    <location>
        <begin position="501"/>
        <end position="526"/>
    </location>
</feature>
<feature type="compositionally biased region" description="Acidic residues" evidence="3">
    <location>
        <begin position="344"/>
        <end position="366"/>
    </location>
</feature>
<evidence type="ECO:0000313" key="6">
    <source>
        <dbReference type="Proteomes" id="UP001150907"/>
    </source>
</evidence>
<feature type="compositionally biased region" description="Polar residues" evidence="3">
    <location>
        <begin position="7"/>
        <end position="22"/>
    </location>
</feature>
<dbReference type="Proteomes" id="UP001150907">
    <property type="component" value="Unassembled WGS sequence"/>
</dbReference>
<dbReference type="SMART" id="SM00398">
    <property type="entry name" value="HMG"/>
    <property type="match status" value="2"/>
</dbReference>
<sequence length="941" mass="99177">QGLLTGISANASGSASTNQSGAPSPYATTPLAMTNSGNTGSSIGHRRQLSSTFPAAMQQQQPHAMFVDTPLALSTAPPTLVPGTPTPFGQLQFHLHAQGAVPAALPLSQQHPHSSHFGHSRHLSLDAANLRLMAVDSSSLGGLALHETIQECPIEAVHPALHFGTAHQVVMAQQQQQQQMQLQQLQQFHQLQAQQKAGALMMRTVPATPLQHQSTNAAQFSSTPQLALLGDHLAQLQQQQQQLQSQQPQQRQHLFIHHHHSSASVDLGSLSSAFHHTAQFNQAISGHVSPHAVQPVMAVGIPMAHMYMPSHSPQVLHPPATLPLAPNTSEGSGSSRGAAATSPDESDADELDDEGDGISSGDEDDKSESKAVQVKRGKGTATPTSGGSATPQRTKVAAPYKRFRNSFIFFANEQRKQWRLQNPNEPKIQNRGFIQDMSKVWNCMSNEEKAPFIKMADEDKLRYETDVKKYGPLQIGNSSAANVVPSLTVTPLAEASLPEVVATPSSSGAHQAAVSSEPTKGRGMDQLPLLAPAPLPGIFSSNQPALEGISTISSESTQRSIPVQTASSVGQDTFGSEAAASSSLFVGGGVMCGAGEADSGMLSQAAYMALLQQTFGQDFSPHSIEFDPSCFVGSDPASSDEAACLNPQSLTYAGTEATSELTEMAVEMAEAVAASSALARAGSVASESSNAKVLSNGPAILTQVGTKRKSGSDGQPLTNLPSSIKRFRNSFIYYVNKKRREIQGTDDGPSGKVEVNNREFLKEMSGKWRTMSEDEKAPFTQMASADKERFTRQMREYEQEHPDEFGKNSKHRRRRSSTSGSNGSCMSVCAGDQQQGADGGSGGSGGVGPGSGGLNITLAGTADSAEMSHAVQDSQWAHSVGASLSTPLATPMVGKGTTLASVPEETVLCPETNGTGAGQLVTLSSLATVSEEGEDYSGSKK</sequence>